<accession>A0A366HGY3</accession>
<sequence length="676" mass="74545">MKVLLTLFAVVFSFQAVAIHATELLQSQTPRGTHYAISGDSSGSPAPTLFIIGNPISVMGQEGMRYLIGTGEILAKHGWRYVLLDPACEGHDVQEGQPKSLSGWATHAKNGHDFMGPYVRNCVDVLDHLIDEGITDGKQVVVQGVSRGGFCALHFAAGEPRIQAVVGISPVTNPLALKEFSGVTAAQVAGFSLDGVLEKMVNRTVWISIGNADDRVNSEDCIGFTRRLVATTQRLQPGLNLVPVHLHVGVSAGHRSPDDAYAKAAEFLLAQFPGKPASGVTRDVFSGDFPPASYGKNFEEVEATVQEVIERVFRDEDGILRSGVNGRTMKPLTNTEVLDRPKGKGGYPEHSAMPDALKAVWLNYENAGEASGAYLMALCLKYEATHDPKVRELARRTLDAIVTLWRNAAPSAGNGGGGRGWFPKPYAGIHKLAGIEECSADQYAGITLGLHAYHRTLADAAEKKQIEEVIVSFSDWWHDHDHSGVYFGKPIWWKRLEWHPMAAAYFLYLHALAESWRPSAKSRQSFETWLALKATLLRPDKATGITMHGLPVLCLEQLHLLRPDLDAVWQPALVHQAALLARSVDQTAQSKHFEVLGYGADYLGAAHRLLPDAGYDKLALRCLETLKNRGDFYHIRREQRIDQLPPLVSGDDYRDVFFCEGHVHWMAGYWRRQLQK</sequence>
<dbReference type="SUPFAM" id="SSF53474">
    <property type="entry name" value="alpha/beta-Hydrolases"/>
    <property type="match status" value="1"/>
</dbReference>
<evidence type="ECO:0000256" key="1">
    <source>
        <dbReference type="SAM" id="SignalP"/>
    </source>
</evidence>
<dbReference type="SUPFAM" id="SSF48208">
    <property type="entry name" value="Six-hairpin glycosidases"/>
    <property type="match status" value="1"/>
</dbReference>
<dbReference type="InterPro" id="IPR029058">
    <property type="entry name" value="AB_hydrolase_fold"/>
</dbReference>
<dbReference type="GO" id="GO:0005975">
    <property type="term" value="P:carbohydrate metabolic process"/>
    <property type="evidence" value="ECO:0007669"/>
    <property type="project" value="InterPro"/>
</dbReference>
<protein>
    <submittedName>
        <fullName evidence="3">Prolyl oligopeptidase family protein</fullName>
    </submittedName>
</protein>
<evidence type="ECO:0000259" key="2">
    <source>
        <dbReference type="Pfam" id="PF00326"/>
    </source>
</evidence>
<dbReference type="RefSeq" id="WP_170157228.1">
    <property type="nucleotide sequence ID" value="NZ_QNRR01000007.1"/>
</dbReference>
<feature type="domain" description="Peptidase S9 prolyl oligopeptidase catalytic" evidence="2">
    <location>
        <begin position="119"/>
        <end position="272"/>
    </location>
</feature>
<name>A0A366HGY3_9BACT</name>
<feature type="chain" id="PRO_5016621244" evidence="1">
    <location>
        <begin position="19"/>
        <end position="676"/>
    </location>
</feature>
<gene>
    <name evidence="3" type="ORF">DES53_107161</name>
</gene>
<feature type="signal peptide" evidence="1">
    <location>
        <begin position="1"/>
        <end position="18"/>
    </location>
</feature>
<keyword evidence="1" id="KW-0732">Signal</keyword>
<dbReference type="Proteomes" id="UP000253426">
    <property type="component" value="Unassembled WGS sequence"/>
</dbReference>
<keyword evidence="4" id="KW-1185">Reference proteome</keyword>
<dbReference type="Gene3D" id="3.40.50.1820">
    <property type="entry name" value="alpha/beta hydrolase"/>
    <property type="match status" value="1"/>
</dbReference>
<evidence type="ECO:0000313" key="3">
    <source>
        <dbReference type="EMBL" id="RBP41330.1"/>
    </source>
</evidence>
<dbReference type="EMBL" id="QNRR01000007">
    <property type="protein sequence ID" value="RBP41330.1"/>
    <property type="molecule type" value="Genomic_DNA"/>
</dbReference>
<dbReference type="Pfam" id="PF00326">
    <property type="entry name" value="Peptidase_S9"/>
    <property type="match status" value="1"/>
</dbReference>
<proteinExistence type="predicted"/>
<organism evidence="3 4">
    <name type="scientific">Roseimicrobium gellanilyticum</name>
    <dbReference type="NCBI Taxonomy" id="748857"/>
    <lineage>
        <taxon>Bacteria</taxon>
        <taxon>Pseudomonadati</taxon>
        <taxon>Verrucomicrobiota</taxon>
        <taxon>Verrucomicrobiia</taxon>
        <taxon>Verrucomicrobiales</taxon>
        <taxon>Verrucomicrobiaceae</taxon>
        <taxon>Roseimicrobium</taxon>
    </lineage>
</organism>
<evidence type="ECO:0000313" key="4">
    <source>
        <dbReference type="Proteomes" id="UP000253426"/>
    </source>
</evidence>
<comment type="caution">
    <text evidence="3">The sequence shown here is derived from an EMBL/GenBank/DDBJ whole genome shotgun (WGS) entry which is preliminary data.</text>
</comment>
<reference evidence="3 4" key="1">
    <citation type="submission" date="2018-06" db="EMBL/GenBank/DDBJ databases">
        <title>Genomic Encyclopedia of Type Strains, Phase IV (KMG-IV): sequencing the most valuable type-strain genomes for metagenomic binning, comparative biology and taxonomic classification.</title>
        <authorList>
            <person name="Goeker M."/>
        </authorList>
    </citation>
    <scope>NUCLEOTIDE SEQUENCE [LARGE SCALE GENOMIC DNA]</scope>
    <source>
        <strain evidence="3 4">DSM 25532</strain>
    </source>
</reference>
<dbReference type="InterPro" id="IPR001375">
    <property type="entry name" value="Peptidase_S9_cat"/>
</dbReference>
<dbReference type="GO" id="GO:0008236">
    <property type="term" value="F:serine-type peptidase activity"/>
    <property type="evidence" value="ECO:0007669"/>
    <property type="project" value="InterPro"/>
</dbReference>
<dbReference type="InterPro" id="IPR008928">
    <property type="entry name" value="6-hairpin_glycosidase_sf"/>
</dbReference>
<dbReference type="GO" id="GO:0006508">
    <property type="term" value="P:proteolysis"/>
    <property type="evidence" value="ECO:0007669"/>
    <property type="project" value="InterPro"/>
</dbReference>
<dbReference type="AlphaFoldDB" id="A0A366HGY3"/>